<comment type="caution">
    <text evidence="3">The sequence shown here is derived from an EMBL/GenBank/DDBJ whole genome shotgun (WGS) entry which is preliminary data.</text>
</comment>
<sequence length="652" mass="72382">MFRLGVVLEIATGFRHGHPQLALPGEPSTMFDPARGLSVTARCDRMARLLRHESATGRIGSGDLSTISGRTLLLWVDAWKSNGLIGLVDRRRAKTVDVFSTLPLAWKQAAHDVVIEFDGDVSTVNLREIHRRIKVRLREAGQETSAPQRVAGRYVSHLMSTRGATTRAQRSNKLRGVSGTQSYPAMVPGQVVAIDVTRSDVMVWCPVRGGACSVEIISAMDLATRMILGLRVVPMSADSHDASMLMYDVMRPFSQLVEGTTVSDWAWAGVPQEIQFYSDAVGADPDCSGVEVVCPRTCRSLHVAPGLQGKHMVPGVRPAAVRADHGSIFVSQVFRDLLARFGIDLPLSRTRRPIDNGILERYHETLQRGLQQLPGYKGRNPSQRGRIVGLEGSHRDEPLLTASELERFLRRWIVLDYHRTVHKGLHLPGVERVDLRPIDMFDALLKITGRLHVPQRPDLIYDFLPVRWGTVGQSGVELSGLVYDSPALNGLRAVPAGTFRTEDRAMPFLYDPHDVTRVWFRHPDTDRIVQVPWRKAHLTHAPMTETLAQHLRTAVRQRQGVARLSSTAAEDEIVAELGSLLDSVVPKGWRKRVSAARMRHESSTRDHTEAEAAMTVADVTSDPPMVVGSPRGDDTFSIWADSWPFDPAVREP</sequence>
<organism evidence="3 4">
    <name type="scientific">Oerskovia enterophila</name>
    <dbReference type="NCBI Taxonomy" id="43678"/>
    <lineage>
        <taxon>Bacteria</taxon>
        <taxon>Bacillati</taxon>
        <taxon>Actinomycetota</taxon>
        <taxon>Actinomycetes</taxon>
        <taxon>Micrococcales</taxon>
        <taxon>Cellulomonadaceae</taxon>
        <taxon>Oerskovia</taxon>
    </lineage>
</organism>
<evidence type="ECO:0000256" key="1">
    <source>
        <dbReference type="SAM" id="MobiDB-lite"/>
    </source>
</evidence>
<protein>
    <submittedName>
        <fullName evidence="3">Integrase core domain protein</fullName>
    </submittedName>
</protein>
<dbReference type="Proteomes" id="UP000076447">
    <property type="component" value="Unassembled WGS sequence"/>
</dbReference>
<dbReference type="Gene3D" id="3.30.420.10">
    <property type="entry name" value="Ribonuclease H-like superfamily/Ribonuclease H"/>
    <property type="match status" value="1"/>
</dbReference>
<dbReference type="PATRIC" id="fig|43678.3.peg.3234"/>
<dbReference type="GO" id="GO:0003676">
    <property type="term" value="F:nucleic acid binding"/>
    <property type="evidence" value="ECO:0007669"/>
    <property type="project" value="InterPro"/>
</dbReference>
<feature type="region of interest" description="Disordered" evidence="1">
    <location>
        <begin position="600"/>
        <end position="626"/>
    </location>
</feature>
<dbReference type="EMBL" id="LRIE01000081">
    <property type="protein sequence ID" value="KZM34251.1"/>
    <property type="molecule type" value="Genomic_DNA"/>
</dbReference>
<feature type="compositionally biased region" description="Basic and acidic residues" evidence="1">
    <location>
        <begin position="600"/>
        <end position="610"/>
    </location>
</feature>
<evidence type="ECO:0000259" key="2">
    <source>
        <dbReference type="PROSITE" id="PS50994"/>
    </source>
</evidence>
<reference evidence="3 4" key="1">
    <citation type="submission" date="2016-01" db="EMBL/GenBank/DDBJ databases">
        <title>Genome sequence of Oerskovia enterophila VJag, an agar and cellulose degrading bacterium.</title>
        <authorList>
            <person name="Poehlein A."/>
            <person name="Jag V."/>
            <person name="Bengelsdorf F."/>
            <person name="Duerre P."/>
            <person name="Daniel R."/>
        </authorList>
    </citation>
    <scope>NUCLEOTIDE SEQUENCE [LARGE SCALE GENOMIC DNA]</scope>
    <source>
        <strain evidence="3 4">VJag</strain>
    </source>
</reference>
<dbReference type="InterPro" id="IPR036397">
    <property type="entry name" value="RNaseH_sf"/>
</dbReference>
<dbReference type="InterPro" id="IPR012337">
    <property type="entry name" value="RNaseH-like_sf"/>
</dbReference>
<proteinExistence type="predicted"/>
<accession>A0A163QKD9</accession>
<name>A0A163QKD9_9CELL</name>
<gene>
    <name evidence="3" type="ORF">OJAG_30830</name>
</gene>
<dbReference type="STRING" id="43678.OJAG_30830"/>
<dbReference type="GO" id="GO:0015074">
    <property type="term" value="P:DNA integration"/>
    <property type="evidence" value="ECO:0007669"/>
    <property type="project" value="InterPro"/>
</dbReference>
<feature type="domain" description="Integrase catalytic" evidence="2">
    <location>
        <begin position="184"/>
        <end position="373"/>
    </location>
</feature>
<dbReference type="PROSITE" id="PS50994">
    <property type="entry name" value="INTEGRASE"/>
    <property type="match status" value="1"/>
</dbReference>
<dbReference type="SUPFAM" id="SSF53098">
    <property type="entry name" value="Ribonuclease H-like"/>
    <property type="match status" value="1"/>
</dbReference>
<evidence type="ECO:0000313" key="3">
    <source>
        <dbReference type="EMBL" id="KZM34251.1"/>
    </source>
</evidence>
<evidence type="ECO:0000313" key="4">
    <source>
        <dbReference type="Proteomes" id="UP000076447"/>
    </source>
</evidence>
<dbReference type="InterPro" id="IPR001584">
    <property type="entry name" value="Integrase_cat-core"/>
</dbReference>
<dbReference type="AlphaFoldDB" id="A0A163QKD9"/>